<proteinExistence type="predicted"/>
<dbReference type="EMBL" id="UYYG01001154">
    <property type="protein sequence ID" value="VDN56155.1"/>
    <property type="molecule type" value="Genomic_DNA"/>
</dbReference>
<dbReference type="Proteomes" id="UP000038040">
    <property type="component" value="Unplaced"/>
</dbReference>
<sequence length="153" mass="17850">MRPNQAGFEPKRGYADQIFTLRVLEHRFKYQQPTEIFMERASSLLVRARSPSFTIGVDAYSLFAKPCDGLRQKRGRLIEAWTDTFRKDFERIDGPAIYGLRRWKKEWLLLLSTMASDRIAWKRFTLVAVGTSLTSNDVIRRGNMAIFTNQIQK</sequence>
<reference evidence="4" key="1">
    <citation type="submission" date="2017-02" db="UniProtKB">
        <authorList>
            <consortium name="WormBaseParasite"/>
        </authorList>
    </citation>
    <scope>IDENTIFICATION</scope>
</reference>
<reference evidence="1 3" key="2">
    <citation type="submission" date="2018-11" db="EMBL/GenBank/DDBJ databases">
        <authorList>
            <consortium name="Pathogen Informatics"/>
        </authorList>
    </citation>
    <scope>NUCLEOTIDE SEQUENCE [LARGE SCALE GENOMIC DNA]</scope>
</reference>
<keyword evidence="3" id="KW-1185">Reference proteome</keyword>
<accession>A0A0N4U4P8</accession>
<protein>
    <submittedName>
        <fullName evidence="1 4">Uncharacterized protein</fullName>
    </submittedName>
</protein>
<organism evidence="2 4">
    <name type="scientific">Dracunculus medinensis</name>
    <name type="common">Guinea worm</name>
    <dbReference type="NCBI Taxonomy" id="318479"/>
    <lineage>
        <taxon>Eukaryota</taxon>
        <taxon>Metazoa</taxon>
        <taxon>Ecdysozoa</taxon>
        <taxon>Nematoda</taxon>
        <taxon>Chromadorea</taxon>
        <taxon>Rhabditida</taxon>
        <taxon>Spirurina</taxon>
        <taxon>Dracunculoidea</taxon>
        <taxon>Dracunculidae</taxon>
        <taxon>Dracunculus</taxon>
    </lineage>
</organism>
<evidence type="ECO:0000313" key="3">
    <source>
        <dbReference type="Proteomes" id="UP000274756"/>
    </source>
</evidence>
<dbReference type="WBParaSite" id="DME_0000176801-mRNA-1">
    <property type="protein sequence ID" value="DME_0000176801-mRNA-1"/>
    <property type="gene ID" value="DME_0000176801"/>
</dbReference>
<dbReference type="AlphaFoldDB" id="A0A0N4U4P8"/>
<evidence type="ECO:0000313" key="1">
    <source>
        <dbReference type="EMBL" id="VDN56155.1"/>
    </source>
</evidence>
<dbReference type="Proteomes" id="UP000274756">
    <property type="component" value="Unassembled WGS sequence"/>
</dbReference>
<name>A0A0N4U4P8_DRAME</name>
<evidence type="ECO:0000313" key="2">
    <source>
        <dbReference type="Proteomes" id="UP000038040"/>
    </source>
</evidence>
<gene>
    <name evidence="1" type="ORF">DME_LOCUS6128</name>
</gene>
<evidence type="ECO:0000313" key="4">
    <source>
        <dbReference type="WBParaSite" id="DME_0000176801-mRNA-1"/>
    </source>
</evidence>